<name>A0A4Q9FGV4_9FLAO</name>
<evidence type="ECO:0000313" key="3">
    <source>
        <dbReference type="EMBL" id="TBN06693.1"/>
    </source>
</evidence>
<organism evidence="3 4">
    <name type="scientific">Hyunsoonleella flava</name>
    <dbReference type="NCBI Taxonomy" id="2527939"/>
    <lineage>
        <taxon>Bacteria</taxon>
        <taxon>Pseudomonadati</taxon>
        <taxon>Bacteroidota</taxon>
        <taxon>Flavobacteriia</taxon>
        <taxon>Flavobacteriales</taxon>
        <taxon>Flavobacteriaceae</taxon>
    </lineage>
</organism>
<evidence type="ECO:0000259" key="2">
    <source>
        <dbReference type="Pfam" id="PF20590"/>
    </source>
</evidence>
<dbReference type="InterPro" id="IPR000594">
    <property type="entry name" value="ThiF_NAD_FAD-bd"/>
</dbReference>
<feature type="domain" description="THIF-type NAD/FAD binding fold" evidence="1">
    <location>
        <begin position="170"/>
        <end position="295"/>
    </location>
</feature>
<dbReference type="AlphaFoldDB" id="A0A4Q9FGV4"/>
<comment type="caution">
    <text evidence="3">The sequence shown here is derived from an EMBL/GenBank/DDBJ whole genome shotgun (WGS) entry which is preliminary data.</text>
</comment>
<dbReference type="Proteomes" id="UP000291142">
    <property type="component" value="Unassembled WGS sequence"/>
</dbReference>
<feature type="domain" description="DUF6791" evidence="2">
    <location>
        <begin position="10"/>
        <end position="159"/>
    </location>
</feature>
<evidence type="ECO:0000259" key="1">
    <source>
        <dbReference type="Pfam" id="PF00899"/>
    </source>
</evidence>
<accession>A0A4Q9FGV4</accession>
<dbReference type="OrthoDB" id="8773615at2"/>
<dbReference type="GO" id="GO:0016779">
    <property type="term" value="F:nucleotidyltransferase activity"/>
    <property type="evidence" value="ECO:0007669"/>
    <property type="project" value="UniProtKB-KW"/>
</dbReference>
<keyword evidence="3" id="KW-0548">Nucleotidyltransferase</keyword>
<dbReference type="CDD" id="cd01483">
    <property type="entry name" value="E1_enzyme_family"/>
    <property type="match status" value="1"/>
</dbReference>
<dbReference type="RefSeq" id="WP_130962680.1">
    <property type="nucleotide sequence ID" value="NZ_SIRT01000001.1"/>
</dbReference>
<dbReference type="SUPFAM" id="SSF69572">
    <property type="entry name" value="Activating enzymes of the ubiquitin-like proteins"/>
    <property type="match status" value="1"/>
</dbReference>
<dbReference type="InterPro" id="IPR046741">
    <property type="entry name" value="DUF6791"/>
</dbReference>
<dbReference type="NCBIfam" id="NF004803">
    <property type="entry name" value="PRK06153.1-2"/>
    <property type="match status" value="1"/>
</dbReference>
<dbReference type="Pfam" id="PF20590">
    <property type="entry name" value="DUF6791"/>
    <property type="match status" value="1"/>
</dbReference>
<keyword evidence="3" id="KW-0808">Transferase</keyword>
<keyword evidence="4" id="KW-1185">Reference proteome</keyword>
<dbReference type="GO" id="GO:0008641">
    <property type="term" value="F:ubiquitin-like modifier activating enzyme activity"/>
    <property type="evidence" value="ECO:0007669"/>
    <property type="project" value="InterPro"/>
</dbReference>
<dbReference type="EMBL" id="SIRT01000001">
    <property type="protein sequence ID" value="TBN06693.1"/>
    <property type="molecule type" value="Genomic_DNA"/>
</dbReference>
<dbReference type="InterPro" id="IPR035985">
    <property type="entry name" value="Ubiquitin-activating_enz"/>
</dbReference>
<dbReference type="Pfam" id="PF00899">
    <property type="entry name" value="ThiF"/>
    <property type="match status" value="1"/>
</dbReference>
<proteinExistence type="predicted"/>
<dbReference type="Gene3D" id="3.40.50.720">
    <property type="entry name" value="NAD(P)-binding Rossmann-like Domain"/>
    <property type="match status" value="1"/>
</dbReference>
<gene>
    <name evidence="3" type="ORF">EYD45_02070</name>
</gene>
<sequence>MIGSLAENNEDIERLLKKGYALAIDSNHLVVRDIPYLDNNGNLQIGAIVSIVNFISQNKMSMKDHQIFFCGSHPHELNGKPIRNLGGGVTSVHLASKDLVVQRSFSNKPPSGKFKDWFEKIENYITIISGPAIDKFDANPYTFRVADENTKSVFKFRDTLTSRAGIGELSAKLEEDTIAIIGLGGTGSYLLDFLVKTPVKEIKGFDGDWYHVHNAFRSPGKLNEEELGKRKTEVYNNRYQNFRDNVNIYSNYITCDSEEDLTGVTFAFVCVDSGAARGEIFDLLVKLKIPFIDLGMGLDKDTGLISGTLRTTYFPVESAQSTINKRLAPLSDIPDHVYKSNIQISELNALNACLAVIKYKQIRGFYLDDNSYFHMLFNVDGVNLVGENGKN</sequence>
<protein>
    <submittedName>
        <fullName evidence="3">ThiF family adenylyltransferase</fullName>
    </submittedName>
</protein>
<reference evidence="3 4" key="1">
    <citation type="submission" date="2019-02" db="EMBL/GenBank/DDBJ databases">
        <title>Hyunsoonleella sp., isolated from marine sediment.</title>
        <authorList>
            <person name="Liu B.-T."/>
        </authorList>
    </citation>
    <scope>NUCLEOTIDE SEQUENCE [LARGE SCALE GENOMIC DNA]</scope>
    <source>
        <strain evidence="3 4">T58</strain>
    </source>
</reference>
<evidence type="ECO:0000313" key="4">
    <source>
        <dbReference type="Proteomes" id="UP000291142"/>
    </source>
</evidence>